<evidence type="ECO:0000313" key="2">
    <source>
        <dbReference type="EMBL" id="KAG9243835.1"/>
    </source>
</evidence>
<dbReference type="GO" id="GO:0005886">
    <property type="term" value="C:plasma membrane"/>
    <property type="evidence" value="ECO:0007669"/>
    <property type="project" value="TreeGrafter"/>
</dbReference>
<dbReference type="PANTHER" id="PTHR32361">
    <property type="entry name" value="FERRIC/CUPRIC REDUCTASE TRANSMEMBRANE COMPONENT"/>
    <property type="match status" value="1"/>
</dbReference>
<evidence type="ECO:0000256" key="1">
    <source>
        <dbReference type="ARBA" id="ARBA00022448"/>
    </source>
</evidence>
<organism evidence="2 3">
    <name type="scientific">Calycina marina</name>
    <dbReference type="NCBI Taxonomy" id="1763456"/>
    <lineage>
        <taxon>Eukaryota</taxon>
        <taxon>Fungi</taxon>
        <taxon>Dikarya</taxon>
        <taxon>Ascomycota</taxon>
        <taxon>Pezizomycotina</taxon>
        <taxon>Leotiomycetes</taxon>
        <taxon>Helotiales</taxon>
        <taxon>Pezizellaceae</taxon>
        <taxon>Calycina</taxon>
    </lineage>
</organism>
<evidence type="ECO:0000313" key="3">
    <source>
        <dbReference type="Proteomes" id="UP000887226"/>
    </source>
</evidence>
<protein>
    <recommendedName>
        <fullName evidence="4">Ferric reductase NAD binding domain-containing protein</fullName>
    </recommendedName>
</protein>
<dbReference type="GO" id="GO:0006879">
    <property type="term" value="P:intracellular iron ion homeostasis"/>
    <property type="evidence" value="ECO:0007669"/>
    <property type="project" value="TreeGrafter"/>
</dbReference>
<dbReference type="EMBL" id="MU253948">
    <property type="protein sequence ID" value="KAG9243835.1"/>
    <property type="molecule type" value="Genomic_DNA"/>
</dbReference>
<keyword evidence="1" id="KW-0813">Transport</keyword>
<proteinExistence type="predicted"/>
<name>A0A9P7Z1T5_9HELO</name>
<sequence length="224" mass="26102">MSLMVEPRTGWTFRLLSRINSQGGHGHQRNRCLFSGPHGFSTPVKDCGVVLLLASGWGLMAQLPYLRRLIIGYNNYTTMTHRVHLVWQLDHIDDGASAKEFLDRALLEDTLDNVYIVAISIYYQKGHIDSSLRAPGNHRRVSFYEDRRPNWEEIIESELARKHNKVWTEKLLADGRSVPFEEHDCWTLVTVSTVTETRDQLRKQTWRFLNQRVRLRELAYQPPS</sequence>
<evidence type="ECO:0008006" key="4">
    <source>
        <dbReference type="Google" id="ProtNLM"/>
    </source>
</evidence>
<dbReference type="InterPro" id="IPR039261">
    <property type="entry name" value="FNR_nucleotide-bd"/>
</dbReference>
<dbReference type="InterPro" id="IPR051410">
    <property type="entry name" value="Ferric/Cupric_Reductase"/>
</dbReference>
<gene>
    <name evidence="2" type="ORF">BJ878DRAFT_508971</name>
</gene>
<dbReference type="OrthoDB" id="4494341at2759"/>
<dbReference type="Proteomes" id="UP000887226">
    <property type="component" value="Unassembled WGS sequence"/>
</dbReference>
<dbReference type="Gene3D" id="3.40.50.80">
    <property type="entry name" value="Nucleotide-binding domain of ferredoxin-NADP reductase (FNR) module"/>
    <property type="match status" value="1"/>
</dbReference>
<dbReference type="AlphaFoldDB" id="A0A9P7Z1T5"/>
<dbReference type="GO" id="GO:0000293">
    <property type="term" value="F:ferric-chelate reductase activity"/>
    <property type="evidence" value="ECO:0007669"/>
    <property type="project" value="TreeGrafter"/>
</dbReference>
<dbReference type="GO" id="GO:0015677">
    <property type="term" value="P:copper ion import"/>
    <property type="evidence" value="ECO:0007669"/>
    <property type="project" value="TreeGrafter"/>
</dbReference>
<dbReference type="GO" id="GO:0006826">
    <property type="term" value="P:iron ion transport"/>
    <property type="evidence" value="ECO:0007669"/>
    <property type="project" value="TreeGrafter"/>
</dbReference>
<reference evidence="2" key="1">
    <citation type="journal article" date="2021" name="IMA Fungus">
        <title>Genomic characterization of three marine fungi, including Emericellopsis atlantica sp. nov. with signatures of a generalist lifestyle and marine biomass degradation.</title>
        <authorList>
            <person name="Hagestad O.C."/>
            <person name="Hou L."/>
            <person name="Andersen J.H."/>
            <person name="Hansen E.H."/>
            <person name="Altermark B."/>
            <person name="Li C."/>
            <person name="Kuhnert E."/>
            <person name="Cox R.J."/>
            <person name="Crous P.W."/>
            <person name="Spatafora J.W."/>
            <person name="Lail K."/>
            <person name="Amirebrahimi M."/>
            <person name="Lipzen A."/>
            <person name="Pangilinan J."/>
            <person name="Andreopoulos W."/>
            <person name="Hayes R.D."/>
            <person name="Ng V."/>
            <person name="Grigoriev I.V."/>
            <person name="Jackson S.A."/>
            <person name="Sutton T.D.S."/>
            <person name="Dobson A.D.W."/>
            <person name="Rama T."/>
        </authorList>
    </citation>
    <scope>NUCLEOTIDE SEQUENCE</scope>
    <source>
        <strain evidence="2">TRa3180A</strain>
    </source>
</reference>
<dbReference type="PANTHER" id="PTHR32361:SF26">
    <property type="entry name" value="FAD-BINDING 8 DOMAIN-CONTAINING PROTEIN-RELATED"/>
    <property type="match status" value="1"/>
</dbReference>
<accession>A0A9P7Z1T5</accession>
<comment type="caution">
    <text evidence="2">The sequence shown here is derived from an EMBL/GenBank/DDBJ whole genome shotgun (WGS) entry which is preliminary data.</text>
</comment>
<keyword evidence="3" id="KW-1185">Reference proteome</keyword>